<keyword evidence="1" id="KW-0812">Transmembrane</keyword>
<name>A0A4R1RRQ7_9FLAO</name>
<dbReference type="EMBL" id="SLUP01000001">
    <property type="protein sequence ID" value="TCL69026.1"/>
    <property type="molecule type" value="Genomic_DNA"/>
</dbReference>
<reference evidence="2 3" key="1">
    <citation type="submission" date="2019-03" db="EMBL/GenBank/DDBJ databases">
        <title>Genomic Encyclopedia of Type Strains, Phase IV (KMG-IV): sequencing the most valuable type-strain genomes for metagenomic binning, comparative biology and taxonomic classification.</title>
        <authorList>
            <person name="Goeker M."/>
        </authorList>
    </citation>
    <scope>NUCLEOTIDE SEQUENCE [LARGE SCALE GENOMIC DNA]</scope>
    <source>
        <strain evidence="2 3">DSM 18792</strain>
    </source>
</reference>
<keyword evidence="1" id="KW-0472">Membrane</keyword>
<keyword evidence="1" id="KW-1133">Transmembrane helix</keyword>
<protein>
    <submittedName>
        <fullName evidence="2">Putative membrane protein</fullName>
    </submittedName>
</protein>
<proteinExistence type="predicted"/>
<evidence type="ECO:0000313" key="2">
    <source>
        <dbReference type="EMBL" id="TCL69026.1"/>
    </source>
</evidence>
<organism evidence="2 3">
    <name type="scientific">Mariniflexile fucanivorans</name>
    <dbReference type="NCBI Taxonomy" id="264023"/>
    <lineage>
        <taxon>Bacteria</taxon>
        <taxon>Pseudomonadati</taxon>
        <taxon>Bacteroidota</taxon>
        <taxon>Flavobacteriia</taxon>
        <taxon>Flavobacteriales</taxon>
        <taxon>Flavobacteriaceae</taxon>
        <taxon>Mariniflexile</taxon>
    </lineage>
</organism>
<keyword evidence="3" id="KW-1185">Reference proteome</keyword>
<feature type="transmembrane region" description="Helical" evidence="1">
    <location>
        <begin position="6"/>
        <end position="25"/>
    </location>
</feature>
<dbReference type="PANTHER" id="PTHR38446">
    <property type="entry name" value="BLL0914 PROTEIN"/>
    <property type="match status" value="1"/>
</dbReference>
<evidence type="ECO:0000256" key="1">
    <source>
        <dbReference type="SAM" id="Phobius"/>
    </source>
</evidence>
<dbReference type="InterPro" id="IPR009732">
    <property type="entry name" value="DUF1304"/>
</dbReference>
<gene>
    <name evidence="2" type="ORF">EV196_101455</name>
</gene>
<evidence type="ECO:0000313" key="3">
    <source>
        <dbReference type="Proteomes" id="UP000295455"/>
    </source>
</evidence>
<dbReference type="Pfam" id="PF06993">
    <property type="entry name" value="DUF1304"/>
    <property type="match status" value="1"/>
</dbReference>
<accession>A0A4R1RRQ7</accession>
<feature type="transmembrane region" description="Helical" evidence="1">
    <location>
        <begin position="73"/>
        <end position="90"/>
    </location>
</feature>
<sequence>MTFILIACVALLHFYFLILEMFLWTTPKGIKIFGLKSKEFAEETKVLAANQGLYNGFLAAGLVFSIIQKDIQIAAFFLICVTIAGIYGSYSTKQIKLFYIQAVPAIIALISCFI</sequence>
<dbReference type="PANTHER" id="PTHR38446:SF1">
    <property type="entry name" value="BLL0914 PROTEIN"/>
    <property type="match status" value="1"/>
</dbReference>
<feature type="transmembrane region" description="Helical" evidence="1">
    <location>
        <begin position="46"/>
        <end position="67"/>
    </location>
</feature>
<dbReference type="AlphaFoldDB" id="A0A4R1RRQ7"/>
<comment type="caution">
    <text evidence="2">The sequence shown here is derived from an EMBL/GenBank/DDBJ whole genome shotgun (WGS) entry which is preliminary data.</text>
</comment>
<dbReference type="Proteomes" id="UP000295455">
    <property type="component" value="Unassembled WGS sequence"/>
</dbReference>